<organism evidence="1 2">
    <name type="scientific">Vibrio jasicida</name>
    <dbReference type="NCBI Taxonomy" id="766224"/>
    <lineage>
        <taxon>Bacteria</taxon>
        <taxon>Pseudomonadati</taxon>
        <taxon>Pseudomonadota</taxon>
        <taxon>Gammaproteobacteria</taxon>
        <taxon>Vibrionales</taxon>
        <taxon>Vibrionaceae</taxon>
        <taxon>Vibrio</taxon>
    </lineage>
</organism>
<gene>
    <name evidence="1" type="ORF">THF1A12_150126</name>
</gene>
<proteinExistence type="predicted"/>
<evidence type="ECO:0000313" key="2">
    <source>
        <dbReference type="Proteomes" id="UP001295462"/>
    </source>
</evidence>
<reference evidence="1" key="1">
    <citation type="submission" date="2022-01" db="EMBL/GenBank/DDBJ databases">
        <authorList>
            <person name="Lagorce A."/>
        </authorList>
    </citation>
    <scope>NUCLEOTIDE SEQUENCE</scope>
    <source>
        <strain evidence="1">Th15_F1_A12</strain>
    </source>
</reference>
<dbReference type="EMBL" id="CAKMUD010000057">
    <property type="protein sequence ID" value="CAH1578828.1"/>
    <property type="molecule type" value="Genomic_DNA"/>
</dbReference>
<sequence length="62" mass="7132">MSEARKITRSCSANLQTRDLDANACIKVTVMYLKDKKEQWFADNLPTCTCTLARYPSHYVCK</sequence>
<protein>
    <submittedName>
        <fullName evidence="1">Uncharacterized protein</fullName>
    </submittedName>
</protein>
<comment type="caution">
    <text evidence="1">The sequence shown here is derived from an EMBL/GenBank/DDBJ whole genome shotgun (WGS) entry which is preliminary data.</text>
</comment>
<evidence type="ECO:0000313" key="1">
    <source>
        <dbReference type="EMBL" id="CAH1578828.1"/>
    </source>
</evidence>
<dbReference type="Proteomes" id="UP001295462">
    <property type="component" value="Unassembled WGS sequence"/>
</dbReference>
<accession>A0AAU9QKD7</accession>
<name>A0AAU9QKD7_9VIBR</name>
<dbReference type="AlphaFoldDB" id="A0AAU9QKD7"/>